<name>A0ACA9NEH1_9GLOM</name>
<accession>A0ACA9NEH1</accession>
<comment type="caution">
    <text evidence="1">The sequence shown here is derived from an EMBL/GenBank/DDBJ whole genome shotgun (WGS) entry which is preliminary data.</text>
</comment>
<keyword evidence="2" id="KW-1185">Reference proteome</keyword>
<sequence length="260" mass="29212">MLNVVEAIRNNHVENYTAPVSQLEQVERDTLTCPGAPKLPSLETFEGPFLVDDELLAYYNRSDVASPPLSEPESLFDDDRDNLVCPGAPRIPFCEEFEGLGIMCDETLDCHTYCSLPTFPSLAHLEPDFDDKDRDNLVCPGAPKLEYFEYMEGLNIFSNEPLVRHNPFDSPVQPTCVLDDDNDEDEPRALFGLFPEHEPEPSLTFRLCSVPMSRRFDVTSRSTLLSTPPPPQFIEQHGGEFEEKEVEISSALVIAGEQTL</sequence>
<dbReference type="Proteomes" id="UP000789525">
    <property type="component" value="Unassembled WGS sequence"/>
</dbReference>
<organism evidence="1 2">
    <name type="scientific">Acaulospora colombiana</name>
    <dbReference type="NCBI Taxonomy" id="27376"/>
    <lineage>
        <taxon>Eukaryota</taxon>
        <taxon>Fungi</taxon>
        <taxon>Fungi incertae sedis</taxon>
        <taxon>Mucoromycota</taxon>
        <taxon>Glomeromycotina</taxon>
        <taxon>Glomeromycetes</taxon>
        <taxon>Diversisporales</taxon>
        <taxon>Acaulosporaceae</taxon>
        <taxon>Acaulospora</taxon>
    </lineage>
</organism>
<dbReference type="EMBL" id="CAJVPT010020135">
    <property type="protein sequence ID" value="CAG8646243.1"/>
    <property type="molecule type" value="Genomic_DNA"/>
</dbReference>
<protein>
    <submittedName>
        <fullName evidence="1">15933_t:CDS:1</fullName>
    </submittedName>
</protein>
<evidence type="ECO:0000313" key="2">
    <source>
        <dbReference type="Proteomes" id="UP000789525"/>
    </source>
</evidence>
<evidence type="ECO:0000313" key="1">
    <source>
        <dbReference type="EMBL" id="CAG8646243.1"/>
    </source>
</evidence>
<reference evidence="1" key="1">
    <citation type="submission" date="2021-06" db="EMBL/GenBank/DDBJ databases">
        <authorList>
            <person name="Kallberg Y."/>
            <person name="Tangrot J."/>
            <person name="Rosling A."/>
        </authorList>
    </citation>
    <scope>NUCLEOTIDE SEQUENCE</scope>
    <source>
        <strain evidence="1">CL356</strain>
    </source>
</reference>
<proteinExistence type="predicted"/>
<gene>
    <name evidence="1" type="ORF">ACOLOM_LOCUS8109</name>
</gene>